<name>A0ABU0EK76_9CELL</name>
<dbReference type="SMART" id="SM00530">
    <property type="entry name" value="HTH_XRE"/>
    <property type="match status" value="1"/>
</dbReference>
<dbReference type="CDD" id="cd00093">
    <property type="entry name" value="HTH_XRE"/>
    <property type="match status" value="1"/>
</dbReference>
<protein>
    <submittedName>
        <fullName evidence="3">Transcriptional regulator with XRE-family HTH domain</fullName>
    </submittedName>
</protein>
<keyword evidence="1" id="KW-0238">DNA-binding</keyword>
<organism evidence="3 4">
    <name type="scientific">Cellulomonas humilata</name>
    <dbReference type="NCBI Taxonomy" id="144055"/>
    <lineage>
        <taxon>Bacteria</taxon>
        <taxon>Bacillati</taxon>
        <taxon>Actinomycetota</taxon>
        <taxon>Actinomycetes</taxon>
        <taxon>Micrococcales</taxon>
        <taxon>Cellulomonadaceae</taxon>
        <taxon>Cellulomonas</taxon>
    </lineage>
</organism>
<dbReference type="Proteomes" id="UP001239626">
    <property type="component" value="Unassembled WGS sequence"/>
</dbReference>
<dbReference type="PANTHER" id="PTHR46797:SF1">
    <property type="entry name" value="METHYLPHOSPHONATE SYNTHASE"/>
    <property type="match status" value="1"/>
</dbReference>
<dbReference type="PROSITE" id="PS50943">
    <property type="entry name" value="HTH_CROC1"/>
    <property type="match status" value="1"/>
</dbReference>
<dbReference type="Pfam" id="PF13560">
    <property type="entry name" value="HTH_31"/>
    <property type="match status" value="1"/>
</dbReference>
<reference evidence="3 4" key="1">
    <citation type="submission" date="2023-07" db="EMBL/GenBank/DDBJ databases">
        <title>Sorghum-associated microbial communities from plants grown in Nebraska, USA.</title>
        <authorList>
            <person name="Schachtman D."/>
        </authorList>
    </citation>
    <scope>NUCLEOTIDE SEQUENCE [LARGE SCALE GENOMIC DNA]</scope>
    <source>
        <strain evidence="3 4">BE332</strain>
    </source>
</reference>
<dbReference type="CDD" id="cd02209">
    <property type="entry name" value="cupin_XRE_C"/>
    <property type="match status" value="1"/>
</dbReference>
<dbReference type="InterPro" id="IPR014710">
    <property type="entry name" value="RmlC-like_jellyroll"/>
</dbReference>
<keyword evidence="4" id="KW-1185">Reference proteome</keyword>
<evidence type="ECO:0000313" key="3">
    <source>
        <dbReference type="EMBL" id="MDQ0375695.1"/>
    </source>
</evidence>
<dbReference type="Gene3D" id="2.60.120.10">
    <property type="entry name" value="Jelly Rolls"/>
    <property type="match status" value="1"/>
</dbReference>
<dbReference type="Gene3D" id="1.10.260.40">
    <property type="entry name" value="lambda repressor-like DNA-binding domains"/>
    <property type="match status" value="1"/>
</dbReference>
<evidence type="ECO:0000256" key="1">
    <source>
        <dbReference type="ARBA" id="ARBA00023125"/>
    </source>
</evidence>
<dbReference type="EMBL" id="JAUSVB010000006">
    <property type="protein sequence ID" value="MDQ0375695.1"/>
    <property type="molecule type" value="Genomic_DNA"/>
</dbReference>
<dbReference type="InterPro" id="IPR013096">
    <property type="entry name" value="Cupin_2"/>
</dbReference>
<evidence type="ECO:0000259" key="2">
    <source>
        <dbReference type="PROSITE" id="PS50943"/>
    </source>
</evidence>
<gene>
    <name evidence="3" type="ORF">J2X26_004033</name>
</gene>
<comment type="caution">
    <text evidence="3">The sequence shown here is derived from an EMBL/GenBank/DDBJ whole genome shotgun (WGS) entry which is preliminary data.</text>
</comment>
<sequence length="208" mass="22482">MTTTTADEAGRLLDAFDSEQLGGRLRQLREERGLTLKEVGKRLGISTSAVSQIERGVLRPSVNRLFAFVTALDASLVDVFGGVADPTPQPVLDGYVVRRAVEADVVRLAGGVVFRRLSPGRSRDVDFFESTYPPGSTGAEQNELLTHVGYEIGTVSQGELTIDFPDERVVVRAGDTVSYACGTPHRLSNQTDGVTVATWVIVHPDRTP</sequence>
<dbReference type="Pfam" id="PF07883">
    <property type="entry name" value="Cupin_2"/>
    <property type="match status" value="1"/>
</dbReference>
<dbReference type="PANTHER" id="PTHR46797">
    <property type="entry name" value="HTH-TYPE TRANSCRIPTIONAL REGULATOR"/>
    <property type="match status" value="1"/>
</dbReference>
<dbReference type="RefSeq" id="WP_307494482.1">
    <property type="nucleotide sequence ID" value="NZ_JAUSVB010000006.1"/>
</dbReference>
<dbReference type="InterPro" id="IPR050807">
    <property type="entry name" value="TransReg_Diox_bact_type"/>
</dbReference>
<feature type="domain" description="HTH cro/C1-type" evidence="2">
    <location>
        <begin position="25"/>
        <end position="79"/>
    </location>
</feature>
<dbReference type="SUPFAM" id="SSF47413">
    <property type="entry name" value="lambda repressor-like DNA-binding domains"/>
    <property type="match status" value="1"/>
</dbReference>
<evidence type="ECO:0000313" key="4">
    <source>
        <dbReference type="Proteomes" id="UP001239626"/>
    </source>
</evidence>
<dbReference type="InterPro" id="IPR010982">
    <property type="entry name" value="Lambda_DNA-bd_dom_sf"/>
</dbReference>
<proteinExistence type="predicted"/>
<dbReference type="InterPro" id="IPR011051">
    <property type="entry name" value="RmlC_Cupin_sf"/>
</dbReference>
<accession>A0ABU0EK76</accession>
<dbReference type="SUPFAM" id="SSF51182">
    <property type="entry name" value="RmlC-like cupins"/>
    <property type="match status" value="1"/>
</dbReference>
<dbReference type="InterPro" id="IPR001387">
    <property type="entry name" value="Cro/C1-type_HTH"/>
</dbReference>